<sequence>MLQHLKAAIRSFRRLSSVKWKLGFHYPSWFPEIVATDLSDSSLTEFAVTLTSHYNSSFDLPTLPNLRSFSISLPTSCWDQPAIVPAVARLIAQSRHLIRLEIDIPTASILEIFTSVNTSGACLALGHLSLNRIGVTQEAITATLPHLTKLVSLKLLRNPDRKIWLKSIATDCGSDKSFQSYVRVAPGIETLVLQASGSHQPIVQDGQSAPILISILEATSPYLAKSLVELVIMSSTIQYPTGWNWPYDDQLLKLLASLHRLERLGVYVDYSYCGASELSKYMGERIIDPFLKMANDFANLKTLILAFHYPSYAPDWEREAIKTQVKDTIRAHPIVSAPSKACFIEFEDAVYALRRSPEPTLFHPYGT</sequence>
<gene>
    <name evidence="1" type="ORF">AAE3_LOCUS8510</name>
</gene>
<organism evidence="1 2">
    <name type="scientific">Cyclocybe aegerita</name>
    <name type="common">Black poplar mushroom</name>
    <name type="synonym">Agrocybe aegerita</name>
    <dbReference type="NCBI Taxonomy" id="1973307"/>
    <lineage>
        <taxon>Eukaryota</taxon>
        <taxon>Fungi</taxon>
        <taxon>Dikarya</taxon>
        <taxon>Basidiomycota</taxon>
        <taxon>Agaricomycotina</taxon>
        <taxon>Agaricomycetes</taxon>
        <taxon>Agaricomycetidae</taxon>
        <taxon>Agaricales</taxon>
        <taxon>Agaricineae</taxon>
        <taxon>Bolbitiaceae</taxon>
        <taxon>Cyclocybe</taxon>
    </lineage>
</organism>
<proteinExistence type="predicted"/>
<protein>
    <submittedName>
        <fullName evidence="1">Uncharacterized protein</fullName>
    </submittedName>
</protein>
<evidence type="ECO:0000313" key="1">
    <source>
        <dbReference type="EMBL" id="CAA7266290.1"/>
    </source>
</evidence>
<accession>A0A8S0WDV4</accession>
<dbReference type="AlphaFoldDB" id="A0A8S0WDV4"/>
<name>A0A8S0WDV4_CYCAE</name>
<evidence type="ECO:0000313" key="2">
    <source>
        <dbReference type="Proteomes" id="UP000467700"/>
    </source>
</evidence>
<dbReference type="EMBL" id="CACVBS010000053">
    <property type="protein sequence ID" value="CAA7266290.1"/>
    <property type="molecule type" value="Genomic_DNA"/>
</dbReference>
<keyword evidence="2" id="KW-1185">Reference proteome</keyword>
<dbReference type="Proteomes" id="UP000467700">
    <property type="component" value="Unassembled WGS sequence"/>
</dbReference>
<comment type="caution">
    <text evidence="1">The sequence shown here is derived from an EMBL/GenBank/DDBJ whole genome shotgun (WGS) entry which is preliminary data.</text>
</comment>
<dbReference type="Gene3D" id="3.80.10.10">
    <property type="entry name" value="Ribonuclease Inhibitor"/>
    <property type="match status" value="1"/>
</dbReference>
<reference evidence="1 2" key="1">
    <citation type="submission" date="2020-01" db="EMBL/GenBank/DDBJ databases">
        <authorList>
            <person name="Gupta K D."/>
        </authorList>
    </citation>
    <scope>NUCLEOTIDE SEQUENCE [LARGE SCALE GENOMIC DNA]</scope>
</reference>
<dbReference type="InterPro" id="IPR032675">
    <property type="entry name" value="LRR_dom_sf"/>
</dbReference>